<gene>
    <name evidence="6" type="ORF">G5V65_06355</name>
</gene>
<accession>A0A6M1U6B9</accession>
<reference evidence="6 7" key="1">
    <citation type="submission" date="2020-02" db="EMBL/GenBank/DDBJ databases">
        <title>Rhodobacter translucens sp. nov., a novel bacterium isolated from activated sludge.</title>
        <authorList>
            <person name="Liu J."/>
        </authorList>
    </citation>
    <scope>NUCLEOTIDE SEQUENCE [LARGE SCALE GENOMIC DNA]</scope>
    <source>
        <strain evidence="6 7">HX-7-19</strain>
    </source>
</reference>
<dbReference type="GO" id="GO:0003700">
    <property type="term" value="F:DNA-binding transcription factor activity"/>
    <property type="evidence" value="ECO:0007669"/>
    <property type="project" value="TreeGrafter"/>
</dbReference>
<dbReference type="Gene3D" id="1.10.357.10">
    <property type="entry name" value="Tetracycline Repressor, domain 2"/>
    <property type="match status" value="1"/>
</dbReference>
<dbReference type="InterPro" id="IPR009057">
    <property type="entry name" value="Homeodomain-like_sf"/>
</dbReference>
<dbReference type="EMBL" id="JAALFE010000004">
    <property type="protein sequence ID" value="NGQ90513.1"/>
    <property type="molecule type" value="Genomic_DNA"/>
</dbReference>
<dbReference type="PANTHER" id="PTHR30055:SF234">
    <property type="entry name" value="HTH-TYPE TRANSCRIPTIONAL REGULATOR BETI"/>
    <property type="match status" value="1"/>
</dbReference>
<dbReference type="Pfam" id="PF00440">
    <property type="entry name" value="TetR_N"/>
    <property type="match status" value="1"/>
</dbReference>
<proteinExistence type="predicted"/>
<dbReference type="Proteomes" id="UP000474758">
    <property type="component" value="Unassembled WGS sequence"/>
</dbReference>
<evidence type="ECO:0000256" key="4">
    <source>
        <dbReference type="PROSITE-ProRule" id="PRU00335"/>
    </source>
</evidence>
<dbReference type="PRINTS" id="PR00455">
    <property type="entry name" value="HTHTETR"/>
</dbReference>
<dbReference type="PROSITE" id="PS50977">
    <property type="entry name" value="HTH_TETR_2"/>
    <property type="match status" value="1"/>
</dbReference>
<dbReference type="GO" id="GO:0000976">
    <property type="term" value="F:transcription cis-regulatory region binding"/>
    <property type="evidence" value="ECO:0007669"/>
    <property type="project" value="TreeGrafter"/>
</dbReference>
<keyword evidence="2 4" id="KW-0238">DNA-binding</keyword>
<comment type="caution">
    <text evidence="6">The sequence shown here is derived from an EMBL/GenBank/DDBJ whole genome shotgun (WGS) entry which is preliminary data.</text>
</comment>
<feature type="domain" description="HTH tetR-type" evidence="5">
    <location>
        <begin position="20"/>
        <end position="80"/>
    </location>
</feature>
<feature type="DNA-binding region" description="H-T-H motif" evidence="4">
    <location>
        <begin position="43"/>
        <end position="62"/>
    </location>
</feature>
<protein>
    <submittedName>
        <fullName evidence="6">TetR family transcriptional regulator</fullName>
    </submittedName>
</protein>
<dbReference type="InterPro" id="IPR036271">
    <property type="entry name" value="Tet_transcr_reg_TetR-rel_C_sf"/>
</dbReference>
<dbReference type="Pfam" id="PF17932">
    <property type="entry name" value="TetR_C_24"/>
    <property type="match status" value="1"/>
</dbReference>
<dbReference type="InterPro" id="IPR001647">
    <property type="entry name" value="HTH_TetR"/>
</dbReference>
<dbReference type="AlphaFoldDB" id="A0A6M1U6B9"/>
<evidence type="ECO:0000259" key="5">
    <source>
        <dbReference type="PROSITE" id="PS50977"/>
    </source>
</evidence>
<dbReference type="RefSeq" id="WP_165048023.1">
    <property type="nucleotide sequence ID" value="NZ_JAALFE010000004.1"/>
</dbReference>
<organism evidence="6 7">
    <name type="scientific">Paragemmobacter kunshanensis</name>
    <dbReference type="NCBI Taxonomy" id="2583234"/>
    <lineage>
        <taxon>Bacteria</taxon>
        <taxon>Pseudomonadati</taxon>
        <taxon>Pseudomonadota</taxon>
        <taxon>Alphaproteobacteria</taxon>
        <taxon>Rhodobacterales</taxon>
        <taxon>Paracoccaceae</taxon>
        <taxon>Paragemmobacter</taxon>
    </lineage>
</organism>
<dbReference type="SUPFAM" id="SSF48498">
    <property type="entry name" value="Tetracyclin repressor-like, C-terminal domain"/>
    <property type="match status" value="1"/>
</dbReference>
<dbReference type="Gene3D" id="1.10.10.60">
    <property type="entry name" value="Homeodomain-like"/>
    <property type="match status" value="1"/>
</dbReference>
<sequence>MTRSYTLSEPARARRAAQKHATRAALLEAARAIAAERGVEAISVVEVARRAGVSHSLINAYFDGKAGLIAALVKDVHAALLARTEVAAAGPGSPEARLRAILVDWAATDLGDPKLLRVLQAHGWTWSPEAEAESRADRAAFLAPLAEVIRAGQATGAFRANVALEDALAAIWAIYTLGMREAVFAPDLPPPDAAIAAIWGQIAAVLRS</sequence>
<keyword evidence="3" id="KW-0804">Transcription</keyword>
<evidence type="ECO:0000313" key="6">
    <source>
        <dbReference type="EMBL" id="NGQ90513.1"/>
    </source>
</evidence>
<dbReference type="InterPro" id="IPR041490">
    <property type="entry name" value="KstR2_TetR_C"/>
</dbReference>
<evidence type="ECO:0000256" key="3">
    <source>
        <dbReference type="ARBA" id="ARBA00023163"/>
    </source>
</evidence>
<dbReference type="PANTHER" id="PTHR30055">
    <property type="entry name" value="HTH-TYPE TRANSCRIPTIONAL REGULATOR RUTR"/>
    <property type="match status" value="1"/>
</dbReference>
<dbReference type="SUPFAM" id="SSF46689">
    <property type="entry name" value="Homeodomain-like"/>
    <property type="match status" value="1"/>
</dbReference>
<evidence type="ECO:0000256" key="2">
    <source>
        <dbReference type="ARBA" id="ARBA00023125"/>
    </source>
</evidence>
<name>A0A6M1U6B9_9RHOB</name>
<evidence type="ECO:0000313" key="7">
    <source>
        <dbReference type="Proteomes" id="UP000474758"/>
    </source>
</evidence>
<keyword evidence="7" id="KW-1185">Reference proteome</keyword>
<keyword evidence="1" id="KW-0805">Transcription regulation</keyword>
<evidence type="ECO:0000256" key="1">
    <source>
        <dbReference type="ARBA" id="ARBA00023015"/>
    </source>
</evidence>
<dbReference type="InterPro" id="IPR050109">
    <property type="entry name" value="HTH-type_TetR-like_transc_reg"/>
</dbReference>